<evidence type="ECO:0000256" key="7">
    <source>
        <dbReference type="ARBA" id="ARBA00023224"/>
    </source>
</evidence>
<dbReference type="PANTHER" id="PTHR24243:SF208">
    <property type="entry name" value="PYROKININ-1 RECEPTOR"/>
    <property type="match status" value="1"/>
</dbReference>
<dbReference type="Pfam" id="PF00001">
    <property type="entry name" value="7tm_1"/>
    <property type="match status" value="1"/>
</dbReference>
<evidence type="ECO:0000256" key="1">
    <source>
        <dbReference type="ARBA" id="ARBA00004141"/>
    </source>
</evidence>
<comment type="caution">
    <text evidence="11">The sequence shown here is derived from an EMBL/GenBank/DDBJ whole genome shotgun (WGS) entry which is preliminary data.</text>
</comment>
<dbReference type="SMART" id="SM01381">
    <property type="entry name" value="7TM_GPCR_Srsx"/>
    <property type="match status" value="1"/>
</dbReference>
<dbReference type="PROSITE" id="PS00237">
    <property type="entry name" value="G_PROTEIN_RECEP_F1_1"/>
    <property type="match status" value="1"/>
</dbReference>
<evidence type="ECO:0000259" key="10">
    <source>
        <dbReference type="PROSITE" id="PS50262"/>
    </source>
</evidence>
<dbReference type="STRING" id="50429.A0A2B4SNY7"/>
<dbReference type="Gene3D" id="1.20.1070.10">
    <property type="entry name" value="Rhodopsin 7-helix transmembrane proteins"/>
    <property type="match status" value="1"/>
</dbReference>
<dbReference type="GO" id="GO:0016020">
    <property type="term" value="C:membrane"/>
    <property type="evidence" value="ECO:0007669"/>
    <property type="project" value="UniProtKB-SubCell"/>
</dbReference>
<feature type="transmembrane region" description="Helical" evidence="9">
    <location>
        <begin position="174"/>
        <end position="195"/>
    </location>
</feature>
<feature type="transmembrane region" description="Helical" evidence="9">
    <location>
        <begin position="133"/>
        <end position="153"/>
    </location>
</feature>
<comment type="subcellular location">
    <subcellularLocation>
        <location evidence="1">Membrane</location>
        <topology evidence="1">Multi-pass membrane protein</topology>
    </subcellularLocation>
</comment>
<feature type="transmembrane region" description="Helical" evidence="9">
    <location>
        <begin position="316"/>
        <end position="339"/>
    </location>
</feature>
<proteinExistence type="inferred from homology"/>
<keyword evidence="7 8" id="KW-0807">Transducer</keyword>
<keyword evidence="3 9" id="KW-1133">Transmembrane helix</keyword>
<keyword evidence="5 9" id="KW-0472">Membrane</keyword>
<dbReference type="InterPro" id="IPR000276">
    <property type="entry name" value="GPCR_Rhodpsn"/>
</dbReference>
<evidence type="ECO:0000256" key="4">
    <source>
        <dbReference type="ARBA" id="ARBA00023040"/>
    </source>
</evidence>
<feature type="transmembrane region" description="Helical" evidence="9">
    <location>
        <begin position="94"/>
        <end position="113"/>
    </location>
</feature>
<dbReference type="EMBL" id="LSMT01000055">
    <property type="protein sequence ID" value="PFX30115.1"/>
    <property type="molecule type" value="Genomic_DNA"/>
</dbReference>
<dbReference type="PANTHER" id="PTHR24243">
    <property type="entry name" value="G-PROTEIN COUPLED RECEPTOR"/>
    <property type="match status" value="1"/>
</dbReference>
<gene>
    <name evidence="11" type="primary">Sstr4</name>
    <name evidence="11" type="ORF">AWC38_SpisGene5068</name>
</gene>
<evidence type="ECO:0000256" key="6">
    <source>
        <dbReference type="ARBA" id="ARBA00023170"/>
    </source>
</evidence>
<evidence type="ECO:0000256" key="3">
    <source>
        <dbReference type="ARBA" id="ARBA00022989"/>
    </source>
</evidence>
<organism evidence="11 12">
    <name type="scientific">Stylophora pistillata</name>
    <name type="common">Smooth cauliflower coral</name>
    <dbReference type="NCBI Taxonomy" id="50429"/>
    <lineage>
        <taxon>Eukaryota</taxon>
        <taxon>Metazoa</taxon>
        <taxon>Cnidaria</taxon>
        <taxon>Anthozoa</taxon>
        <taxon>Hexacorallia</taxon>
        <taxon>Scleractinia</taxon>
        <taxon>Astrocoeniina</taxon>
        <taxon>Pocilloporidae</taxon>
        <taxon>Stylophora</taxon>
    </lineage>
</organism>
<feature type="transmembrane region" description="Helical" evidence="9">
    <location>
        <begin position="278"/>
        <end position="296"/>
    </location>
</feature>
<evidence type="ECO:0000256" key="9">
    <source>
        <dbReference type="SAM" id="Phobius"/>
    </source>
</evidence>
<dbReference type="InterPro" id="IPR017452">
    <property type="entry name" value="GPCR_Rhodpsn_7TM"/>
</dbReference>
<evidence type="ECO:0000313" key="11">
    <source>
        <dbReference type="EMBL" id="PFX30115.1"/>
    </source>
</evidence>
<dbReference type="GO" id="GO:0004930">
    <property type="term" value="F:G protein-coupled receptor activity"/>
    <property type="evidence" value="ECO:0007669"/>
    <property type="project" value="UniProtKB-KW"/>
</dbReference>
<name>A0A2B4SNY7_STYPI</name>
<evidence type="ECO:0000313" key="12">
    <source>
        <dbReference type="Proteomes" id="UP000225706"/>
    </source>
</evidence>
<sequence>MQARVLQQQTFRNPTGKKKIIVDFTNRSMNYLNNSSYPNASRSGGPRPELEPRYAVTLRLTLSAIICSIGVLGNILVVIITGANRAGKTAVHKYILNLAIADISVLAICYPLTLVKAADPDNWPLGRFVCKFVYPFTDIFYSASIGSIVAIAMDRHTAIVRGMTAYRSRTIAKWVILAIWIASFMSVVFPVYLVMDYIKNNGTVDCTPMWPSHTTFAVYVFSVTIFWYVIPLFLILWAYRQIACKIRDSKILHKKMHNMVGTYKRERKKKFETANTKALKILVPVVIVFAITMFPFHLLQVIRVFIDVGRIKYIWVVYNIFIILMVTNSAANPIIYSLVSEEFRQQFKNILNFKCQRLCHEPRKKHDASITYRFSVSATMPPPNPDRETDV</sequence>
<comment type="similarity">
    <text evidence="8">Belongs to the G-protein coupled receptor 1 family.</text>
</comment>
<protein>
    <submittedName>
        <fullName evidence="11">Somatostatin receptor type 4</fullName>
    </submittedName>
</protein>
<accession>A0A2B4SNY7</accession>
<keyword evidence="12" id="KW-1185">Reference proteome</keyword>
<dbReference type="AlphaFoldDB" id="A0A2B4SNY7"/>
<dbReference type="PRINTS" id="PR00237">
    <property type="entry name" value="GPCRRHODOPSN"/>
</dbReference>
<evidence type="ECO:0000256" key="5">
    <source>
        <dbReference type="ARBA" id="ARBA00023136"/>
    </source>
</evidence>
<dbReference type="SUPFAM" id="SSF81321">
    <property type="entry name" value="Family A G protein-coupled receptor-like"/>
    <property type="match status" value="1"/>
</dbReference>
<evidence type="ECO:0000256" key="8">
    <source>
        <dbReference type="RuleBase" id="RU000688"/>
    </source>
</evidence>
<dbReference type="PROSITE" id="PS50262">
    <property type="entry name" value="G_PROTEIN_RECEP_F1_2"/>
    <property type="match status" value="1"/>
</dbReference>
<reference evidence="12" key="1">
    <citation type="journal article" date="2017" name="bioRxiv">
        <title>Comparative analysis of the genomes of Stylophora pistillata and Acropora digitifera provides evidence for extensive differences between species of corals.</title>
        <authorList>
            <person name="Voolstra C.R."/>
            <person name="Li Y."/>
            <person name="Liew Y.J."/>
            <person name="Baumgarten S."/>
            <person name="Zoccola D."/>
            <person name="Flot J.-F."/>
            <person name="Tambutte S."/>
            <person name="Allemand D."/>
            <person name="Aranda M."/>
        </authorList>
    </citation>
    <scope>NUCLEOTIDE SEQUENCE [LARGE SCALE GENOMIC DNA]</scope>
</reference>
<keyword evidence="2 8" id="KW-0812">Transmembrane</keyword>
<dbReference type="OrthoDB" id="9046662at2759"/>
<dbReference type="Proteomes" id="UP000225706">
    <property type="component" value="Unassembled WGS sequence"/>
</dbReference>
<keyword evidence="6 8" id="KW-0675">Receptor</keyword>
<feature type="transmembrane region" description="Helical" evidence="9">
    <location>
        <begin position="60"/>
        <end position="82"/>
    </location>
</feature>
<feature type="transmembrane region" description="Helical" evidence="9">
    <location>
        <begin position="215"/>
        <end position="239"/>
    </location>
</feature>
<keyword evidence="4 8" id="KW-0297">G-protein coupled receptor</keyword>
<feature type="domain" description="G-protein coupled receptors family 1 profile" evidence="10">
    <location>
        <begin position="73"/>
        <end position="336"/>
    </location>
</feature>
<evidence type="ECO:0000256" key="2">
    <source>
        <dbReference type="ARBA" id="ARBA00022692"/>
    </source>
</evidence>
<dbReference type="CDD" id="cd00637">
    <property type="entry name" value="7tm_classA_rhodopsin-like"/>
    <property type="match status" value="1"/>
</dbReference>